<dbReference type="Pfam" id="PF00884">
    <property type="entry name" value="Sulfatase"/>
    <property type="match status" value="1"/>
</dbReference>
<evidence type="ECO:0000313" key="8">
    <source>
        <dbReference type="Proteomes" id="UP000821837"/>
    </source>
</evidence>
<name>A0A9D4SSB8_RHISA</name>
<dbReference type="VEuPathDB" id="VectorBase:RSAN_032921"/>
<keyword evidence="8" id="KW-1185">Reference proteome</keyword>
<evidence type="ECO:0000256" key="3">
    <source>
        <dbReference type="ARBA" id="ARBA00022723"/>
    </source>
</evidence>
<dbReference type="Gene3D" id="3.40.720.10">
    <property type="entry name" value="Alkaline Phosphatase, subunit A"/>
    <property type="match status" value="1"/>
</dbReference>
<accession>A0A9D4SSB8</accession>
<dbReference type="AlphaFoldDB" id="A0A9D4SSB8"/>
<dbReference type="VEuPathDB" id="VectorBase:RSAN_042013"/>
<evidence type="ECO:0000259" key="6">
    <source>
        <dbReference type="Pfam" id="PF00884"/>
    </source>
</evidence>
<feature type="domain" description="Sulfatase N-terminal" evidence="6">
    <location>
        <begin position="3"/>
        <end position="98"/>
    </location>
</feature>
<dbReference type="PANTHER" id="PTHR10342:SF273">
    <property type="entry name" value="RE14504P"/>
    <property type="match status" value="1"/>
</dbReference>
<comment type="caution">
    <text evidence="7">The sequence shown here is derived from an EMBL/GenBank/DDBJ whole genome shotgun (WGS) entry which is preliminary data.</text>
</comment>
<dbReference type="InterPro" id="IPR017850">
    <property type="entry name" value="Alkaline_phosphatase_core_sf"/>
</dbReference>
<protein>
    <recommendedName>
        <fullName evidence="6">Sulfatase N-terminal domain-containing protein</fullName>
    </recommendedName>
</protein>
<comment type="similarity">
    <text evidence="2">Belongs to the sulfatase family.</text>
</comment>
<dbReference type="PANTHER" id="PTHR10342">
    <property type="entry name" value="ARYLSULFATASE"/>
    <property type="match status" value="1"/>
</dbReference>
<gene>
    <name evidence="7" type="ORF">HPB52_008159</name>
</gene>
<keyword evidence="4" id="KW-0106">Calcium</keyword>
<reference evidence="7" key="1">
    <citation type="journal article" date="2020" name="Cell">
        <title>Large-Scale Comparative Analyses of Tick Genomes Elucidate Their Genetic Diversity and Vector Capacities.</title>
        <authorList>
            <consortium name="Tick Genome and Microbiome Consortium (TIGMIC)"/>
            <person name="Jia N."/>
            <person name="Wang J."/>
            <person name="Shi W."/>
            <person name="Du L."/>
            <person name="Sun Y."/>
            <person name="Zhan W."/>
            <person name="Jiang J.F."/>
            <person name="Wang Q."/>
            <person name="Zhang B."/>
            <person name="Ji P."/>
            <person name="Bell-Sakyi L."/>
            <person name="Cui X.M."/>
            <person name="Yuan T.T."/>
            <person name="Jiang B.G."/>
            <person name="Yang W.F."/>
            <person name="Lam T.T."/>
            <person name="Chang Q.C."/>
            <person name="Ding S.J."/>
            <person name="Wang X.J."/>
            <person name="Zhu J.G."/>
            <person name="Ruan X.D."/>
            <person name="Zhao L."/>
            <person name="Wei J.T."/>
            <person name="Ye R.Z."/>
            <person name="Que T.C."/>
            <person name="Du C.H."/>
            <person name="Zhou Y.H."/>
            <person name="Cheng J.X."/>
            <person name="Dai P.F."/>
            <person name="Guo W.B."/>
            <person name="Han X.H."/>
            <person name="Huang E.J."/>
            <person name="Li L.F."/>
            <person name="Wei W."/>
            <person name="Gao Y.C."/>
            <person name="Liu J.Z."/>
            <person name="Shao H.Z."/>
            <person name="Wang X."/>
            <person name="Wang C.C."/>
            <person name="Yang T.C."/>
            <person name="Huo Q.B."/>
            <person name="Li W."/>
            <person name="Chen H.Y."/>
            <person name="Chen S.E."/>
            <person name="Zhou L.G."/>
            <person name="Ni X.B."/>
            <person name="Tian J.H."/>
            <person name="Sheng Y."/>
            <person name="Liu T."/>
            <person name="Pan Y.S."/>
            <person name="Xia L.Y."/>
            <person name="Li J."/>
            <person name="Zhao F."/>
            <person name="Cao W.C."/>
        </authorList>
    </citation>
    <scope>NUCLEOTIDE SEQUENCE</scope>
    <source>
        <strain evidence="7">Rsan-2018</strain>
    </source>
</reference>
<evidence type="ECO:0000256" key="5">
    <source>
        <dbReference type="ARBA" id="ARBA00023180"/>
    </source>
</evidence>
<dbReference type="InterPro" id="IPR047115">
    <property type="entry name" value="ARSB"/>
</dbReference>
<evidence type="ECO:0000256" key="1">
    <source>
        <dbReference type="ARBA" id="ARBA00001913"/>
    </source>
</evidence>
<sequence length="163" mass="18191">MIDTLDESVGEVFETLGETGRLENTVVFFSSDNGGTPFGSHSSRSFNWPLRGTKLSVWEGSMRVPAFVWSPLLKRKRWVSNAPMHFIDLFTTVYSVADNVAVAIGTCIPDSMLHNLPSFLRIVSALMKRLDAYRAVTVPIENLPFDPASAPEYHNGTWAPWLD</sequence>
<dbReference type="InterPro" id="IPR000917">
    <property type="entry name" value="Sulfatase_N"/>
</dbReference>
<dbReference type="SUPFAM" id="SSF53649">
    <property type="entry name" value="Alkaline phosphatase-like"/>
    <property type="match status" value="1"/>
</dbReference>
<organism evidence="7 8">
    <name type="scientific">Rhipicephalus sanguineus</name>
    <name type="common">Brown dog tick</name>
    <name type="synonym">Ixodes sanguineus</name>
    <dbReference type="NCBI Taxonomy" id="34632"/>
    <lineage>
        <taxon>Eukaryota</taxon>
        <taxon>Metazoa</taxon>
        <taxon>Ecdysozoa</taxon>
        <taxon>Arthropoda</taxon>
        <taxon>Chelicerata</taxon>
        <taxon>Arachnida</taxon>
        <taxon>Acari</taxon>
        <taxon>Parasitiformes</taxon>
        <taxon>Ixodida</taxon>
        <taxon>Ixodoidea</taxon>
        <taxon>Ixodidae</taxon>
        <taxon>Rhipicephalinae</taxon>
        <taxon>Rhipicephalus</taxon>
        <taxon>Rhipicephalus</taxon>
    </lineage>
</organism>
<keyword evidence="3" id="KW-0479">Metal-binding</keyword>
<dbReference type="Proteomes" id="UP000821837">
    <property type="component" value="Unassembled WGS sequence"/>
</dbReference>
<dbReference type="GO" id="GO:0046872">
    <property type="term" value="F:metal ion binding"/>
    <property type="evidence" value="ECO:0007669"/>
    <property type="project" value="UniProtKB-KW"/>
</dbReference>
<evidence type="ECO:0000256" key="4">
    <source>
        <dbReference type="ARBA" id="ARBA00022837"/>
    </source>
</evidence>
<evidence type="ECO:0000313" key="7">
    <source>
        <dbReference type="EMBL" id="KAH7943433.1"/>
    </source>
</evidence>
<proteinExistence type="inferred from homology"/>
<comment type="cofactor">
    <cofactor evidence="1">
        <name>Ca(2+)</name>
        <dbReference type="ChEBI" id="CHEBI:29108"/>
    </cofactor>
</comment>
<reference evidence="7" key="2">
    <citation type="submission" date="2021-09" db="EMBL/GenBank/DDBJ databases">
        <authorList>
            <person name="Jia N."/>
            <person name="Wang J."/>
            <person name="Shi W."/>
            <person name="Du L."/>
            <person name="Sun Y."/>
            <person name="Zhan W."/>
            <person name="Jiang J."/>
            <person name="Wang Q."/>
            <person name="Zhang B."/>
            <person name="Ji P."/>
            <person name="Sakyi L.B."/>
            <person name="Cui X."/>
            <person name="Yuan T."/>
            <person name="Jiang B."/>
            <person name="Yang W."/>
            <person name="Lam T.T.-Y."/>
            <person name="Chang Q."/>
            <person name="Ding S."/>
            <person name="Wang X."/>
            <person name="Zhu J."/>
            <person name="Ruan X."/>
            <person name="Zhao L."/>
            <person name="Wei J."/>
            <person name="Que T."/>
            <person name="Du C."/>
            <person name="Cheng J."/>
            <person name="Dai P."/>
            <person name="Han X."/>
            <person name="Huang E."/>
            <person name="Gao Y."/>
            <person name="Liu J."/>
            <person name="Shao H."/>
            <person name="Ye R."/>
            <person name="Li L."/>
            <person name="Wei W."/>
            <person name="Wang X."/>
            <person name="Wang C."/>
            <person name="Huo Q."/>
            <person name="Li W."/>
            <person name="Guo W."/>
            <person name="Chen H."/>
            <person name="Chen S."/>
            <person name="Zhou L."/>
            <person name="Zhou L."/>
            <person name="Ni X."/>
            <person name="Tian J."/>
            <person name="Zhou Y."/>
            <person name="Sheng Y."/>
            <person name="Liu T."/>
            <person name="Pan Y."/>
            <person name="Xia L."/>
            <person name="Li J."/>
            <person name="Zhao F."/>
            <person name="Cao W."/>
        </authorList>
    </citation>
    <scope>NUCLEOTIDE SEQUENCE</scope>
    <source>
        <strain evidence="7">Rsan-2018</strain>
        <tissue evidence="7">Larvae</tissue>
    </source>
</reference>
<evidence type="ECO:0000256" key="2">
    <source>
        <dbReference type="ARBA" id="ARBA00008779"/>
    </source>
</evidence>
<dbReference type="GO" id="GO:0008484">
    <property type="term" value="F:sulfuric ester hydrolase activity"/>
    <property type="evidence" value="ECO:0007669"/>
    <property type="project" value="InterPro"/>
</dbReference>
<keyword evidence="5" id="KW-0325">Glycoprotein</keyword>
<dbReference type="EMBL" id="JABSTV010001253">
    <property type="protein sequence ID" value="KAH7943433.1"/>
    <property type="molecule type" value="Genomic_DNA"/>
</dbReference>